<dbReference type="NCBIfam" id="NF002959">
    <property type="entry name" value="PRK03624.1"/>
    <property type="match status" value="1"/>
</dbReference>
<proteinExistence type="predicted"/>
<dbReference type="Pfam" id="PF00583">
    <property type="entry name" value="Acetyltransf_1"/>
    <property type="match status" value="1"/>
</dbReference>
<feature type="domain" description="N-acetyltransferase" evidence="3">
    <location>
        <begin position="1"/>
        <end position="138"/>
    </location>
</feature>
<dbReference type="SUPFAM" id="SSF55729">
    <property type="entry name" value="Acyl-CoA N-acyltransferases (Nat)"/>
    <property type="match status" value="1"/>
</dbReference>
<dbReference type="RefSeq" id="WP_323278728.1">
    <property type="nucleotide sequence ID" value="NZ_JAYGGQ010000005.1"/>
</dbReference>
<dbReference type="PANTHER" id="PTHR43877:SF2">
    <property type="entry name" value="AMINOALKYLPHOSPHONATE N-ACETYLTRANSFERASE-RELATED"/>
    <property type="match status" value="1"/>
</dbReference>
<reference evidence="4 5" key="1">
    <citation type="submission" date="2023-12" db="EMBL/GenBank/DDBJ databases">
        <title>Sinomonas terricola sp. nov, isolated from litchi orchard soil in Guangdong, PR China.</title>
        <authorList>
            <person name="Jiaxin W."/>
            <person name="Yang Z."/>
            <person name="Honghui Z."/>
        </authorList>
    </citation>
    <scope>NUCLEOTIDE SEQUENCE [LARGE SCALE GENOMIC DNA]</scope>
    <source>
        <strain evidence="4 5">JGH33</strain>
    </source>
</reference>
<keyword evidence="1 4" id="KW-0808">Transferase</keyword>
<dbReference type="PROSITE" id="PS51186">
    <property type="entry name" value="GNAT"/>
    <property type="match status" value="1"/>
</dbReference>
<dbReference type="EMBL" id="JAYGGQ010000005">
    <property type="protein sequence ID" value="MEA5454885.1"/>
    <property type="molecule type" value="Genomic_DNA"/>
</dbReference>
<organism evidence="4 5">
    <name type="scientific">Sinomonas terricola</name>
    <dbReference type="NCBI Taxonomy" id="3110330"/>
    <lineage>
        <taxon>Bacteria</taxon>
        <taxon>Bacillati</taxon>
        <taxon>Actinomycetota</taxon>
        <taxon>Actinomycetes</taxon>
        <taxon>Micrococcales</taxon>
        <taxon>Micrococcaceae</taxon>
        <taxon>Sinomonas</taxon>
    </lineage>
</organism>
<dbReference type="GO" id="GO:0016746">
    <property type="term" value="F:acyltransferase activity"/>
    <property type="evidence" value="ECO:0007669"/>
    <property type="project" value="UniProtKB-KW"/>
</dbReference>
<protein>
    <submittedName>
        <fullName evidence="4">GNAT family acetyltransferase</fullName>
        <ecNumber evidence="4">2.3.1.-</ecNumber>
    </submittedName>
</protein>
<dbReference type="Gene3D" id="3.40.630.30">
    <property type="match status" value="1"/>
</dbReference>
<evidence type="ECO:0000256" key="2">
    <source>
        <dbReference type="ARBA" id="ARBA00023315"/>
    </source>
</evidence>
<dbReference type="Proteomes" id="UP001304769">
    <property type="component" value="Unassembled WGS sequence"/>
</dbReference>
<keyword evidence="2 4" id="KW-0012">Acyltransferase</keyword>
<evidence type="ECO:0000259" key="3">
    <source>
        <dbReference type="PROSITE" id="PS51186"/>
    </source>
</evidence>
<name>A0ABU5T5G6_9MICC</name>
<evidence type="ECO:0000256" key="1">
    <source>
        <dbReference type="ARBA" id="ARBA00022679"/>
    </source>
</evidence>
<gene>
    <name evidence="4" type="ORF">SPF06_09140</name>
</gene>
<evidence type="ECO:0000313" key="5">
    <source>
        <dbReference type="Proteomes" id="UP001304769"/>
    </source>
</evidence>
<dbReference type="InterPro" id="IPR000182">
    <property type="entry name" value="GNAT_dom"/>
</dbReference>
<dbReference type="CDD" id="cd04301">
    <property type="entry name" value="NAT_SF"/>
    <property type="match status" value="1"/>
</dbReference>
<evidence type="ECO:0000313" key="4">
    <source>
        <dbReference type="EMBL" id="MEA5454885.1"/>
    </source>
</evidence>
<dbReference type="InterPro" id="IPR016181">
    <property type="entry name" value="Acyl_CoA_acyltransferase"/>
</dbReference>
<keyword evidence="5" id="KW-1185">Reference proteome</keyword>
<sequence>MILRPFAEADRAAVVALWHEAGLTRPWNDPHKDIDRAVKTWPDLFLVAEEADAVVGTAMCGYDGHRGWIYYLAVAPSRQGRGIGRTLIAEAEVRLTELGCPKVMLMVRRGNEQAHAFYGGEGYAEDDVATFGKRLIAD</sequence>
<dbReference type="EC" id="2.3.1.-" evidence="4"/>
<dbReference type="PANTHER" id="PTHR43877">
    <property type="entry name" value="AMINOALKYLPHOSPHONATE N-ACETYLTRANSFERASE-RELATED-RELATED"/>
    <property type="match status" value="1"/>
</dbReference>
<comment type="caution">
    <text evidence="4">The sequence shown here is derived from an EMBL/GenBank/DDBJ whole genome shotgun (WGS) entry which is preliminary data.</text>
</comment>
<dbReference type="InterPro" id="IPR050832">
    <property type="entry name" value="Bact_Acetyltransf"/>
</dbReference>
<accession>A0ABU5T5G6</accession>